<sequence>MRSPRAGKLLTVDQAAALVQEGDYLAIGGIWNHNVPMALVRALVRRGVGNLTLSSSPASGVGPDHLFAAGLVRKAYLPNVTFEHLGTAPHVRRAIEDERVTLVECDEASLIGGYRAAAAGLPFQPVVSLQGTALADGADWLIPVGRDGTVEALAAPPLSPDVAFLHAHEADQFGNVRHLASTFADRLIAKASRTVVVSVDRLVEHDDIRSAPARVTVPSYMVSHVVVSPFAAHPAATHGAYLADEDHLRTYLDAAKDHDAVGDGWRQYVSRYIDGGEREYLSAVGGLDQLASRLGVQP</sequence>
<dbReference type="EMBL" id="CP031165">
    <property type="protein sequence ID" value="AXV06666.1"/>
    <property type="molecule type" value="Genomic_DNA"/>
</dbReference>
<dbReference type="Proteomes" id="UP000264006">
    <property type="component" value="Chromosome"/>
</dbReference>
<dbReference type="InterPro" id="IPR037171">
    <property type="entry name" value="NagB/RpiA_transferase-like"/>
</dbReference>
<evidence type="ECO:0000256" key="1">
    <source>
        <dbReference type="ARBA" id="ARBA00007047"/>
    </source>
</evidence>
<dbReference type="InterPro" id="IPR004165">
    <property type="entry name" value="CoA_trans_fam_I"/>
</dbReference>
<accession>A0A346XWR9</accession>
<gene>
    <name evidence="2" type="ORF">DVS28_a1981</name>
</gene>
<dbReference type="AlphaFoldDB" id="A0A346XWR9"/>
<organism evidence="2 3">
    <name type="scientific">Euzebya pacifica</name>
    <dbReference type="NCBI Taxonomy" id="1608957"/>
    <lineage>
        <taxon>Bacteria</taxon>
        <taxon>Bacillati</taxon>
        <taxon>Actinomycetota</taxon>
        <taxon>Nitriliruptoria</taxon>
        <taxon>Euzebyales</taxon>
    </lineage>
</organism>
<dbReference type="SUPFAM" id="SSF100950">
    <property type="entry name" value="NagB/RpiA/CoA transferase-like"/>
    <property type="match status" value="1"/>
</dbReference>
<dbReference type="GO" id="GO:0008410">
    <property type="term" value="F:CoA-transferase activity"/>
    <property type="evidence" value="ECO:0007669"/>
    <property type="project" value="InterPro"/>
</dbReference>
<dbReference type="KEGG" id="euz:DVS28_a1981"/>
<comment type="similarity">
    <text evidence="1">Belongs to the 3-oxoacid CoA-transferase subunit B family.</text>
</comment>
<keyword evidence="3" id="KW-1185">Reference proteome</keyword>
<dbReference type="SMART" id="SM00882">
    <property type="entry name" value="CoA_trans"/>
    <property type="match status" value="1"/>
</dbReference>
<name>A0A346XWR9_9ACTN</name>
<dbReference type="PANTHER" id="PTHR43293">
    <property type="entry name" value="ACETATE COA-TRANSFERASE YDIF"/>
    <property type="match status" value="1"/>
</dbReference>
<protein>
    <submittedName>
        <fullName evidence="2">3-oxoadipate CoA-transferase subunit A</fullName>
    </submittedName>
</protein>
<dbReference type="RefSeq" id="WP_164710315.1">
    <property type="nucleotide sequence ID" value="NZ_CP031165.1"/>
</dbReference>
<keyword evidence="2" id="KW-0808">Transferase</keyword>
<evidence type="ECO:0000313" key="2">
    <source>
        <dbReference type="EMBL" id="AXV06666.1"/>
    </source>
</evidence>
<dbReference type="Gene3D" id="3.40.1080.10">
    <property type="entry name" value="Glutaconate Coenzyme A-transferase"/>
    <property type="match status" value="1"/>
</dbReference>
<reference evidence="2 3" key="1">
    <citation type="submission" date="2018-09" db="EMBL/GenBank/DDBJ databases">
        <title>Complete genome sequence of Euzebya sp. DY32-46 isolated from seawater of Pacific Ocean.</title>
        <authorList>
            <person name="Xu L."/>
            <person name="Wu Y.-H."/>
            <person name="Xu X.-W."/>
        </authorList>
    </citation>
    <scope>NUCLEOTIDE SEQUENCE [LARGE SCALE GENOMIC DNA]</scope>
    <source>
        <strain evidence="2 3">DY32-46</strain>
    </source>
</reference>
<evidence type="ECO:0000313" key="3">
    <source>
        <dbReference type="Proteomes" id="UP000264006"/>
    </source>
</evidence>
<proteinExistence type="inferred from homology"/>
<dbReference type="PANTHER" id="PTHR43293:SF3">
    <property type="entry name" value="CHOLESTEROL RING-CLEAVING HYDROLASE IPDB SUBUNIT"/>
    <property type="match status" value="1"/>
</dbReference>
<dbReference type="Pfam" id="PF01144">
    <property type="entry name" value="CoA_trans"/>
    <property type="match status" value="1"/>
</dbReference>